<gene>
    <name evidence="10" type="ORF">jhhlp_000111</name>
</gene>
<dbReference type="InterPro" id="IPR033121">
    <property type="entry name" value="PEPTIDASE_A1"/>
</dbReference>
<dbReference type="PANTHER" id="PTHR47966">
    <property type="entry name" value="BETA-SITE APP-CLEAVING ENZYME, ISOFORM A-RELATED"/>
    <property type="match status" value="1"/>
</dbReference>
<evidence type="ECO:0000256" key="2">
    <source>
        <dbReference type="ARBA" id="ARBA00022670"/>
    </source>
</evidence>
<dbReference type="InterPro" id="IPR021109">
    <property type="entry name" value="Peptidase_aspartic_dom_sf"/>
</dbReference>
<comment type="similarity">
    <text evidence="1">Belongs to the peptidase A1 family.</text>
</comment>
<evidence type="ECO:0000256" key="5">
    <source>
        <dbReference type="ARBA" id="ARBA00022801"/>
    </source>
</evidence>
<dbReference type="Pfam" id="PF00026">
    <property type="entry name" value="Asp"/>
    <property type="match status" value="1"/>
</dbReference>
<dbReference type="VEuPathDB" id="FungiDB:jhhlp_000111"/>
<dbReference type="Gene3D" id="2.40.70.10">
    <property type="entry name" value="Acid Proteases"/>
    <property type="match status" value="2"/>
</dbReference>
<organism evidence="10 11">
    <name type="scientific">Lomentospora prolificans</name>
    <dbReference type="NCBI Taxonomy" id="41688"/>
    <lineage>
        <taxon>Eukaryota</taxon>
        <taxon>Fungi</taxon>
        <taxon>Dikarya</taxon>
        <taxon>Ascomycota</taxon>
        <taxon>Pezizomycotina</taxon>
        <taxon>Sordariomycetes</taxon>
        <taxon>Hypocreomycetidae</taxon>
        <taxon>Microascales</taxon>
        <taxon>Microascaceae</taxon>
        <taxon>Lomentospora</taxon>
    </lineage>
</organism>
<sequence length="609" mass="65126">MALYPLLVLALAVCGRSWPQISFDNDLVARDTQDDLRQLPYTTRSDVSTARGLPVVDDGNDMSLLTLPIPDVKKTKTRRTAASRRQLPVDEELGMDAVTLPVAKFSKPKPKAPRGLSLPADDVGDLVTLPVATVRKTKSQAPRGLSLPVDEDVGDLVTLPVYMHKAGVSKRQLSEDDTSSQGVLTLPVIHSTKPGVFKRAVELQLANRSDVAYYAQLNFGTPPQPVFVQLDTGSFELWVNPDCSILPERDIRFCEAVGSYDAAVSTTAGKFAGNKTLRYGIGAANVTYIRDSIGLPGSNAVLKDVQFGVATGTEDQFAGILGIGYGEGITTQYKNFIDELADQGVTKTKAFSIGLGSKDDQEGVIVFGGVDTAKFSGWLAPLPIIPAAQSPDGVPRYWVQMKGITLEAPNKPAKAYPGSNTPVFLDSGATLSLLPQQLAEMIAADFGSPGEDENGFFSVDCKFVGYEGTLDFEFDGVTIRVPYREMIRELSNPPRCYLGIVASQDFILLGDTFLRSAYVVIDADTKMAYMAQYANCGAMVKPINTPTDISTFYGLCGLTENSVLPGTNASAETDSTVGNSGQGVNSGGRITLSSAMLMGPFAAAILSMM</sequence>
<keyword evidence="5" id="KW-0378">Hydrolase</keyword>
<feature type="disulfide bond" evidence="7">
    <location>
        <begin position="461"/>
        <end position="496"/>
    </location>
</feature>
<evidence type="ECO:0000259" key="9">
    <source>
        <dbReference type="PROSITE" id="PS51767"/>
    </source>
</evidence>
<keyword evidence="11" id="KW-1185">Reference proteome</keyword>
<dbReference type="GO" id="GO:0004190">
    <property type="term" value="F:aspartic-type endopeptidase activity"/>
    <property type="evidence" value="ECO:0007669"/>
    <property type="project" value="UniProtKB-KW"/>
</dbReference>
<dbReference type="EMBL" id="NLAX01000001">
    <property type="protein sequence ID" value="PKS13340.1"/>
    <property type="molecule type" value="Genomic_DNA"/>
</dbReference>
<evidence type="ECO:0000313" key="10">
    <source>
        <dbReference type="EMBL" id="PKS13340.1"/>
    </source>
</evidence>
<feature type="domain" description="Peptidase A1" evidence="9">
    <location>
        <begin position="213"/>
        <end position="531"/>
    </location>
</feature>
<dbReference type="InterPro" id="IPR033876">
    <property type="entry name" value="SAP-like"/>
</dbReference>
<feature type="active site" evidence="6">
    <location>
        <position position="231"/>
    </location>
</feature>
<protein>
    <recommendedName>
        <fullName evidence="9">Peptidase A1 domain-containing protein</fullName>
    </recommendedName>
</protein>
<dbReference type="STRING" id="41688.A0A2N3NLL9"/>
<dbReference type="InParanoid" id="A0A2N3NLL9"/>
<keyword evidence="4" id="KW-0064">Aspartyl protease</keyword>
<evidence type="ECO:0000256" key="4">
    <source>
        <dbReference type="ARBA" id="ARBA00022750"/>
    </source>
</evidence>
<dbReference type="CDD" id="cd05474">
    <property type="entry name" value="SAP_like"/>
    <property type="match status" value="1"/>
</dbReference>
<evidence type="ECO:0000256" key="8">
    <source>
        <dbReference type="SAM" id="SignalP"/>
    </source>
</evidence>
<keyword evidence="2" id="KW-0645">Protease</keyword>
<comment type="caution">
    <text evidence="10">The sequence shown here is derived from an EMBL/GenBank/DDBJ whole genome shotgun (WGS) entry which is preliminary data.</text>
</comment>
<keyword evidence="7" id="KW-1015">Disulfide bond</keyword>
<reference evidence="10 11" key="1">
    <citation type="journal article" date="2017" name="G3 (Bethesda)">
        <title>First Draft Genome Sequence of the Pathogenic Fungus Lomentospora prolificans (Formerly Scedosporium prolificans).</title>
        <authorList>
            <person name="Luo R."/>
            <person name="Zimin A."/>
            <person name="Workman R."/>
            <person name="Fan Y."/>
            <person name="Pertea G."/>
            <person name="Grossman N."/>
            <person name="Wear M.P."/>
            <person name="Jia B."/>
            <person name="Miller H."/>
            <person name="Casadevall A."/>
            <person name="Timp W."/>
            <person name="Zhang S.X."/>
            <person name="Salzberg S.L."/>
        </authorList>
    </citation>
    <scope>NUCLEOTIDE SEQUENCE [LARGE SCALE GENOMIC DNA]</scope>
    <source>
        <strain evidence="10 11">JHH-5317</strain>
    </source>
</reference>
<accession>A0A2N3NLL9</accession>
<evidence type="ECO:0000256" key="3">
    <source>
        <dbReference type="ARBA" id="ARBA00022729"/>
    </source>
</evidence>
<dbReference type="AlphaFoldDB" id="A0A2N3NLL9"/>
<dbReference type="GO" id="GO:0006508">
    <property type="term" value="P:proteolysis"/>
    <property type="evidence" value="ECO:0007669"/>
    <property type="project" value="UniProtKB-KW"/>
</dbReference>
<evidence type="ECO:0000313" key="11">
    <source>
        <dbReference type="Proteomes" id="UP000233524"/>
    </source>
</evidence>
<evidence type="ECO:0000256" key="1">
    <source>
        <dbReference type="ARBA" id="ARBA00007447"/>
    </source>
</evidence>
<dbReference type="SUPFAM" id="SSF50630">
    <property type="entry name" value="Acid proteases"/>
    <property type="match status" value="1"/>
</dbReference>
<dbReference type="PROSITE" id="PS51767">
    <property type="entry name" value="PEPTIDASE_A1"/>
    <property type="match status" value="1"/>
</dbReference>
<dbReference type="PRINTS" id="PR00792">
    <property type="entry name" value="PEPSIN"/>
</dbReference>
<dbReference type="OrthoDB" id="771136at2759"/>
<proteinExistence type="inferred from homology"/>
<keyword evidence="3 8" id="KW-0732">Signal</keyword>
<feature type="chain" id="PRO_5014936966" description="Peptidase A1 domain-containing protein" evidence="8">
    <location>
        <begin position="18"/>
        <end position="609"/>
    </location>
</feature>
<name>A0A2N3NLL9_9PEZI</name>
<feature type="signal peptide" evidence="8">
    <location>
        <begin position="1"/>
        <end position="17"/>
    </location>
</feature>
<evidence type="ECO:0000256" key="6">
    <source>
        <dbReference type="PIRSR" id="PIRSR601461-1"/>
    </source>
</evidence>
<dbReference type="InterPro" id="IPR001461">
    <property type="entry name" value="Aspartic_peptidase_A1"/>
</dbReference>
<dbReference type="PANTHER" id="PTHR47966:SF65">
    <property type="entry name" value="ASPARTIC-TYPE ENDOPEPTIDASE"/>
    <property type="match status" value="1"/>
</dbReference>
<evidence type="ECO:0000256" key="7">
    <source>
        <dbReference type="PIRSR" id="PIRSR601461-2"/>
    </source>
</evidence>
<feature type="active site" evidence="6">
    <location>
        <position position="426"/>
    </location>
</feature>
<dbReference type="Proteomes" id="UP000233524">
    <property type="component" value="Unassembled WGS sequence"/>
</dbReference>